<dbReference type="Gene3D" id="2.30.110.10">
    <property type="entry name" value="Electron Transport, Fmn-binding Protein, Chain A"/>
    <property type="match status" value="1"/>
</dbReference>
<evidence type="ECO:0000259" key="2">
    <source>
        <dbReference type="Pfam" id="PF16242"/>
    </source>
</evidence>
<dbReference type="PANTHER" id="PTHR34818:SF1">
    <property type="entry name" value="PROTEIN BLI-3"/>
    <property type="match status" value="1"/>
</dbReference>
<proteinExistence type="predicted"/>
<geneLocation type="plasmid" evidence="4">
    <name>sym pNGR234b</name>
</geneLocation>
<feature type="domain" description="General stress protein FMN-binding split barrel" evidence="2">
    <location>
        <begin position="72"/>
        <end position="207"/>
    </location>
</feature>
<gene>
    <name evidence="3" type="ordered locus">NGR_b02310</name>
</gene>
<evidence type="ECO:0000256" key="1">
    <source>
        <dbReference type="SAM" id="MobiDB-lite"/>
    </source>
</evidence>
<dbReference type="PANTHER" id="PTHR34818">
    <property type="entry name" value="PROTEIN BLI-3"/>
    <property type="match status" value="1"/>
</dbReference>
<evidence type="ECO:0000313" key="4">
    <source>
        <dbReference type="Proteomes" id="UP000001054"/>
    </source>
</evidence>
<reference evidence="4" key="1">
    <citation type="journal article" date="2004" name="J. Bacteriol.">
        <title>An evolutionary hot spot: the pNGR234b replicon of Rhizobium sp. strain NGR234.</title>
        <authorList>
            <person name="Streit W.R."/>
            <person name="Schmitz R.A."/>
            <person name="Perret X."/>
            <person name="Staehelin C."/>
            <person name="Deakin W.J."/>
            <person name="Raasch C."/>
            <person name="Liesegang H."/>
            <person name="Broughton W.J."/>
        </authorList>
    </citation>
    <scope>NUCLEOTIDE SEQUENCE [LARGE SCALE GENOMIC DNA]</scope>
    <source>
        <strain evidence="4">NBRC 101917 / NGR234</strain>
    </source>
</reference>
<dbReference type="Proteomes" id="UP000001054">
    <property type="component" value="Plasmid pNGR234b"/>
</dbReference>
<dbReference type="EMBL" id="CP000874">
    <property type="protein sequence ID" value="ACP21697.1"/>
    <property type="molecule type" value="Genomic_DNA"/>
</dbReference>
<reference evidence="3 4" key="2">
    <citation type="journal article" date="2009" name="Appl. Environ. Microbiol.">
        <title>Rhizobium sp. strain NGR234 possesses a remarkable number of secretion systems.</title>
        <authorList>
            <person name="Schmeisser C."/>
            <person name="Liesegang H."/>
            <person name="Krysciak D."/>
            <person name="Bakkou N."/>
            <person name="Le Quere A."/>
            <person name="Wollherr A."/>
            <person name="Heinemeyer I."/>
            <person name="Morgenstern B."/>
            <person name="Pommerening-Roeser A."/>
            <person name="Flores M."/>
            <person name="Palacios R."/>
            <person name="Brenner S."/>
            <person name="Gottschalk G."/>
            <person name="Schmitz R.A."/>
            <person name="Broughton W.J."/>
            <person name="Perret X."/>
            <person name="Strittmatter A.W."/>
            <person name="Streit W.R."/>
        </authorList>
    </citation>
    <scope>NUCLEOTIDE SEQUENCE [LARGE SCALE GENOMIC DNA]</scope>
    <source>
        <strain evidence="4">NBRC 101917 / NGR234</strain>
    </source>
</reference>
<dbReference type="SUPFAM" id="SSF50475">
    <property type="entry name" value="FMN-binding split barrel"/>
    <property type="match status" value="1"/>
</dbReference>
<dbReference type="OrthoDB" id="1432662at2"/>
<sequence>MSSGEFSKPEGGLVPAMQRKSPRDGRPSEGTFSAASPFPVARGPCQPGSPVRSASTLPTFRKGLSMSSLTLRDIARKLKKIDFCMMATKASSGAIANRPMSNNGDVEYDGDSWFFSFEDTHKVSDIIRDPRITLAFAEPPSLLGKPGIFISIEGAATLIRDKAQFQEHWVADLERWFAQGVETPGLVLIKVHGDRIQYWDSEDNGVIHV</sequence>
<name>C3KNN9_SINFN</name>
<accession>C3KNN9</accession>
<dbReference type="InterPro" id="IPR052917">
    <property type="entry name" value="Stress-Dev_Protein"/>
</dbReference>
<dbReference type="InterPro" id="IPR012349">
    <property type="entry name" value="Split_barrel_FMN-bd"/>
</dbReference>
<protein>
    <recommendedName>
        <fullName evidence="2">General stress protein FMN-binding split barrel domain-containing protein</fullName>
    </recommendedName>
</protein>
<organism evidence="3 4">
    <name type="scientific">Sinorhizobium fredii (strain NBRC 101917 / NGR234)</name>
    <dbReference type="NCBI Taxonomy" id="394"/>
    <lineage>
        <taxon>Bacteria</taxon>
        <taxon>Pseudomonadati</taxon>
        <taxon>Pseudomonadota</taxon>
        <taxon>Alphaproteobacteria</taxon>
        <taxon>Hyphomicrobiales</taxon>
        <taxon>Rhizobiaceae</taxon>
        <taxon>Sinorhizobium/Ensifer group</taxon>
        <taxon>Sinorhizobium</taxon>
    </lineage>
</organism>
<dbReference type="PATRIC" id="fig|394.7.peg.677"/>
<dbReference type="InterPro" id="IPR038725">
    <property type="entry name" value="YdaG_split_barrel_FMN-bd"/>
</dbReference>
<evidence type="ECO:0000313" key="3">
    <source>
        <dbReference type="EMBL" id="ACP21697.1"/>
    </source>
</evidence>
<dbReference type="Pfam" id="PF16242">
    <property type="entry name" value="Pyrid_ox_like"/>
    <property type="match status" value="1"/>
</dbReference>
<dbReference type="HOGENOM" id="CLU_091428_1_2_5"/>
<dbReference type="AlphaFoldDB" id="C3KNN9"/>
<keyword evidence="3" id="KW-0614">Plasmid</keyword>
<keyword evidence="4" id="KW-1185">Reference proteome</keyword>
<dbReference type="KEGG" id="rhi:NGR_b02310"/>
<feature type="region of interest" description="Disordered" evidence="1">
    <location>
        <begin position="1"/>
        <end position="56"/>
    </location>
</feature>